<reference evidence="2" key="1">
    <citation type="journal article" name="BMC Genomics">
        <title>Long-read sequencing and de novo genome assembly of marine medaka (Oryzias melastigma).</title>
        <authorList>
            <person name="Liang P."/>
            <person name="Saqib H.S.A."/>
            <person name="Ni X."/>
            <person name="Shen Y."/>
        </authorList>
    </citation>
    <scope>NUCLEOTIDE SEQUENCE</scope>
    <source>
        <strain evidence="2">Bigg-433</strain>
    </source>
</reference>
<evidence type="ECO:0000313" key="3">
    <source>
        <dbReference type="Proteomes" id="UP000646548"/>
    </source>
</evidence>
<evidence type="ECO:0000313" key="2">
    <source>
        <dbReference type="EMBL" id="KAF6719730.1"/>
    </source>
</evidence>
<gene>
    <name evidence="2" type="ORF">FQA47_014730</name>
</gene>
<comment type="caution">
    <text evidence="2">The sequence shown here is derived from an EMBL/GenBank/DDBJ whole genome shotgun (WGS) entry which is preliminary data.</text>
</comment>
<dbReference type="Proteomes" id="UP000646548">
    <property type="component" value="Unassembled WGS sequence"/>
</dbReference>
<proteinExistence type="predicted"/>
<feature type="region of interest" description="Disordered" evidence="1">
    <location>
        <begin position="1"/>
        <end position="21"/>
    </location>
</feature>
<evidence type="ECO:0000256" key="1">
    <source>
        <dbReference type="SAM" id="MobiDB-lite"/>
    </source>
</evidence>
<accession>A0A834C3M1</accession>
<name>A0A834C3M1_ORYME</name>
<organism evidence="2 3">
    <name type="scientific">Oryzias melastigma</name>
    <name type="common">Marine medaka</name>
    <dbReference type="NCBI Taxonomy" id="30732"/>
    <lineage>
        <taxon>Eukaryota</taxon>
        <taxon>Metazoa</taxon>
        <taxon>Chordata</taxon>
        <taxon>Craniata</taxon>
        <taxon>Vertebrata</taxon>
        <taxon>Euteleostomi</taxon>
        <taxon>Actinopterygii</taxon>
        <taxon>Neopterygii</taxon>
        <taxon>Teleostei</taxon>
        <taxon>Neoteleostei</taxon>
        <taxon>Acanthomorphata</taxon>
        <taxon>Ovalentaria</taxon>
        <taxon>Atherinomorphae</taxon>
        <taxon>Beloniformes</taxon>
        <taxon>Adrianichthyidae</taxon>
        <taxon>Oryziinae</taxon>
        <taxon>Oryzias</taxon>
    </lineage>
</organism>
<protein>
    <submittedName>
        <fullName evidence="2">Uncharacterized protein</fullName>
    </submittedName>
</protein>
<sequence length="96" mass="10537">MGSSTPKTPTPPPTGHLSPFLQRQIPSSRMKHLEMSKKFGGNDLEGSRKLAEARVGKRLLKTQSKRFSCWLRLIRGSFFAGGSNPSTSSKPLLHSS</sequence>
<dbReference type="AlphaFoldDB" id="A0A834C3M1"/>
<dbReference type="EMBL" id="WKFB01000569">
    <property type="protein sequence ID" value="KAF6719730.1"/>
    <property type="molecule type" value="Genomic_DNA"/>
</dbReference>